<evidence type="ECO:0000313" key="11">
    <source>
        <dbReference type="EMBL" id="GAA2392336.1"/>
    </source>
</evidence>
<dbReference type="InterPro" id="IPR016288">
    <property type="entry name" value="Beta_cellobiohydrolase"/>
</dbReference>
<dbReference type="PANTHER" id="PTHR34876">
    <property type="match status" value="1"/>
</dbReference>
<evidence type="ECO:0000256" key="1">
    <source>
        <dbReference type="ARBA" id="ARBA00022729"/>
    </source>
</evidence>
<keyword evidence="6 9" id="KW-0326">Glycosidase</keyword>
<comment type="caution">
    <text evidence="11">The sequence shown here is derived from an EMBL/GenBank/DDBJ whole genome shotgun (WGS) entry which is preliminary data.</text>
</comment>
<evidence type="ECO:0000256" key="2">
    <source>
        <dbReference type="ARBA" id="ARBA00022801"/>
    </source>
</evidence>
<dbReference type="RefSeq" id="WP_344630171.1">
    <property type="nucleotide sequence ID" value="NZ_BAAATJ010000005.1"/>
</dbReference>
<keyword evidence="7 9" id="KW-0624">Polysaccharide degradation</keyword>
<accession>A0ABN3I0X1</accession>
<dbReference type="InterPro" id="IPR006311">
    <property type="entry name" value="TAT_signal"/>
</dbReference>
<keyword evidence="12" id="KW-1185">Reference proteome</keyword>
<proteinExistence type="inferred from homology"/>
<dbReference type="PRINTS" id="PR00733">
    <property type="entry name" value="GLHYDRLASE6"/>
</dbReference>
<name>A0ABN3I0X1_9ACTN</name>
<dbReference type="InterPro" id="IPR036434">
    <property type="entry name" value="Beta_cellobiohydrolase_sf"/>
</dbReference>
<dbReference type="PANTHER" id="PTHR34876:SF4">
    <property type="entry name" value="1,4-BETA-D-GLUCAN CELLOBIOHYDROLASE C-RELATED"/>
    <property type="match status" value="1"/>
</dbReference>
<evidence type="ECO:0000256" key="9">
    <source>
        <dbReference type="RuleBase" id="RU361186"/>
    </source>
</evidence>
<dbReference type="PIRSF" id="PIRSF001100">
    <property type="entry name" value="Beta_cellobiohydrolase"/>
    <property type="match status" value="1"/>
</dbReference>
<dbReference type="SUPFAM" id="SSF51989">
    <property type="entry name" value="Glycosyl hydrolases family 6, cellulases"/>
    <property type="match status" value="1"/>
</dbReference>
<feature type="signal peptide" evidence="9">
    <location>
        <begin position="1"/>
        <end position="30"/>
    </location>
</feature>
<evidence type="ECO:0000256" key="7">
    <source>
        <dbReference type="ARBA" id="ARBA00023326"/>
    </source>
</evidence>
<comment type="similarity">
    <text evidence="9">Belongs to the glycosyl hydrolase family 6.</text>
</comment>
<keyword evidence="3 9" id="KW-0136">Cellulose degradation</keyword>
<evidence type="ECO:0000256" key="3">
    <source>
        <dbReference type="ARBA" id="ARBA00023001"/>
    </source>
</evidence>
<gene>
    <name evidence="11" type="ORF">GCM10010420_16060</name>
</gene>
<dbReference type="EMBL" id="BAAATJ010000005">
    <property type="protein sequence ID" value="GAA2392336.1"/>
    <property type="molecule type" value="Genomic_DNA"/>
</dbReference>
<feature type="compositionally biased region" description="Low complexity" evidence="10">
    <location>
        <begin position="310"/>
        <end position="324"/>
    </location>
</feature>
<evidence type="ECO:0000256" key="5">
    <source>
        <dbReference type="ARBA" id="ARBA00023277"/>
    </source>
</evidence>
<evidence type="ECO:0000313" key="12">
    <source>
        <dbReference type="Proteomes" id="UP001500058"/>
    </source>
</evidence>
<dbReference type="InterPro" id="IPR001524">
    <property type="entry name" value="Glyco_hydro_6_CS"/>
</dbReference>
<reference evidence="11 12" key="1">
    <citation type="journal article" date="2019" name="Int. J. Syst. Evol. Microbiol.">
        <title>The Global Catalogue of Microorganisms (GCM) 10K type strain sequencing project: providing services to taxonomists for standard genome sequencing and annotation.</title>
        <authorList>
            <consortium name="The Broad Institute Genomics Platform"/>
            <consortium name="The Broad Institute Genome Sequencing Center for Infectious Disease"/>
            <person name="Wu L."/>
            <person name="Ma J."/>
        </authorList>
    </citation>
    <scope>NUCLEOTIDE SEQUENCE [LARGE SCALE GENOMIC DNA]</scope>
    <source>
        <strain evidence="11 12">JCM 6921</strain>
    </source>
</reference>
<keyword evidence="4" id="KW-1015">Disulfide bond</keyword>
<dbReference type="Gene3D" id="3.20.20.40">
    <property type="entry name" value="1, 4-beta cellobiohydrolase"/>
    <property type="match status" value="1"/>
</dbReference>
<protein>
    <recommendedName>
        <fullName evidence="9">Glucanase</fullName>
        <ecNumber evidence="9">3.2.1.-</ecNumber>
    </recommendedName>
</protein>
<evidence type="ECO:0000256" key="10">
    <source>
        <dbReference type="SAM" id="MobiDB-lite"/>
    </source>
</evidence>
<feature type="region of interest" description="Disordered" evidence="10">
    <location>
        <begin position="290"/>
        <end position="344"/>
    </location>
</feature>
<evidence type="ECO:0000256" key="6">
    <source>
        <dbReference type="ARBA" id="ARBA00023295"/>
    </source>
</evidence>
<evidence type="ECO:0000256" key="4">
    <source>
        <dbReference type="ARBA" id="ARBA00023157"/>
    </source>
</evidence>
<feature type="chain" id="PRO_5044972004" description="Glucanase" evidence="9">
    <location>
        <begin position="31"/>
        <end position="401"/>
    </location>
</feature>
<dbReference type="Pfam" id="PF01341">
    <property type="entry name" value="Glyco_hydro_6"/>
    <property type="match status" value="1"/>
</dbReference>
<evidence type="ECO:0000256" key="8">
    <source>
        <dbReference type="PROSITE-ProRule" id="PRU10057"/>
    </source>
</evidence>
<dbReference type="EC" id="3.2.1.-" evidence="9"/>
<dbReference type="PROSITE" id="PS51318">
    <property type="entry name" value="TAT"/>
    <property type="match status" value="1"/>
</dbReference>
<dbReference type="PROSITE" id="PS00656">
    <property type="entry name" value="GLYCOSYL_HYDROL_F6_2"/>
    <property type="match status" value="1"/>
</dbReference>
<keyword evidence="5 9" id="KW-0119">Carbohydrate metabolism</keyword>
<dbReference type="Proteomes" id="UP001500058">
    <property type="component" value="Unassembled WGS sequence"/>
</dbReference>
<organism evidence="11 12">
    <name type="scientific">Streptomyces glaucosporus</name>
    <dbReference type="NCBI Taxonomy" id="284044"/>
    <lineage>
        <taxon>Bacteria</taxon>
        <taxon>Bacillati</taxon>
        <taxon>Actinomycetota</taxon>
        <taxon>Actinomycetes</taxon>
        <taxon>Kitasatosporales</taxon>
        <taxon>Streptomycetaceae</taxon>
        <taxon>Streptomyces</taxon>
    </lineage>
</organism>
<keyword evidence="2 9" id="KW-0378">Hydrolase</keyword>
<keyword evidence="1 9" id="KW-0732">Signal</keyword>
<feature type="region of interest" description="Disordered" evidence="10">
    <location>
        <begin position="357"/>
        <end position="382"/>
    </location>
</feature>
<feature type="active site" description="Proton donor" evidence="8">
    <location>
        <position position="164"/>
    </location>
</feature>
<sequence length="401" mass="43724">MHRRRRGALAAAGTAAVLGLLAGTPGTAGAADTAGEGERNRKQRETRLYVPPANPDAHQQIRELVKAGKYRDAVGVARMIGTPQAVWFDGKGDDTRIRDEIRRTVKDAARRNALPVLALYNVPGRDCSQYSAGGAANTAEYKAWIEEVARGIGHRKALVVLEPDSLALLPSDCGQDDDEGTLTAARYEEIGHAVDTLTALPGTTVYLDAGHSNWHSVNAIVPRLVEAGVAKTRGFYLNASNYRSDDELDWYGKLVSGCLEHTLDGGDPASCPNQWWDEDDARAWLDENVTADPSDQPHFVTDTSRNGRGPWYPDTDQYPDPQDWCNPPDRGLGKRPTTRTGDPLNDARLWIKIPGESDGECLRGTEGPEDPVRGTVDPPAGHWFPEQALELVRNAEPAIRP</sequence>